<evidence type="ECO:0000313" key="2">
    <source>
        <dbReference type="Proteomes" id="UP000596661"/>
    </source>
</evidence>
<dbReference type="EMBL" id="UZAU01000588">
    <property type="status" value="NOT_ANNOTATED_CDS"/>
    <property type="molecule type" value="Genomic_DNA"/>
</dbReference>
<organism evidence="1 2">
    <name type="scientific">Cannabis sativa</name>
    <name type="common">Hemp</name>
    <name type="synonym">Marijuana</name>
    <dbReference type="NCBI Taxonomy" id="3483"/>
    <lineage>
        <taxon>Eukaryota</taxon>
        <taxon>Viridiplantae</taxon>
        <taxon>Streptophyta</taxon>
        <taxon>Embryophyta</taxon>
        <taxon>Tracheophyta</taxon>
        <taxon>Spermatophyta</taxon>
        <taxon>Magnoliopsida</taxon>
        <taxon>eudicotyledons</taxon>
        <taxon>Gunneridae</taxon>
        <taxon>Pentapetalae</taxon>
        <taxon>rosids</taxon>
        <taxon>fabids</taxon>
        <taxon>Rosales</taxon>
        <taxon>Cannabaceae</taxon>
        <taxon>Cannabis</taxon>
    </lineage>
</organism>
<evidence type="ECO:0000313" key="1">
    <source>
        <dbReference type="EnsemblPlants" id="cds.evm.model.06.1019"/>
    </source>
</evidence>
<dbReference type="EnsemblPlants" id="evm.model.06.1019">
    <property type="protein sequence ID" value="cds.evm.model.06.1019"/>
    <property type="gene ID" value="evm.TU.06.1019"/>
</dbReference>
<dbReference type="Proteomes" id="UP000596661">
    <property type="component" value="Chromosome 6"/>
</dbReference>
<accession>A0A803PST0</accession>
<reference evidence="1" key="2">
    <citation type="submission" date="2021-03" db="UniProtKB">
        <authorList>
            <consortium name="EnsemblPlants"/>
        </authorList>
    </citation>
    <scope>IDENTIFICATION</scope>
</reference>
<reference evidence="1" key="1">
    <citation type="submission" date="2018-11" db="EMBL/GenBank/DDBJ databases">
        <authorList>
            <person name="Grassa J C."/>
        </authorList>
    </citation>
    <scope>NUCLEOTIDE SEQUENCE [LARGE SCALE GENOMIC DNA]</scope>
</reference>
<keyword evidence="2" id="KW-1185">Reference proteome</keyword>
<dbReference type="AlphaFoldDB" id="A0A803PST0"/>
<sequence>MAREGYAWSCPRAIRGFVRQRRLHGTCSFDGEGCLGFKASSGEKGCFGFESLDGEGCLGFGALLDGEGCLGFELLDEKDKVEVEEIWMERARSKLLDWCGAGLAREIERERYNATLIFIYIRV</sequence>
<dbReference type="Gramene" id="evm.model.06.1019">
    <property type="protein sequence ID" value="cds.evm.model.06.1019"/>
    <property type="gene ID" value="evm.TU.06.1019"/>
</dbReference>
<name>A0A803PST0_CANSA</name>
<proteinExistence type="predicted"/>
<protein>
    <submittedName>
        <fullName evidence="1">Uncharacterized protein</fullName>
    </submittedName>
</protein>